<feature type="domain" description="DUF5615" evidence="1">
    <location>
        <begin position="1"/>
        <end position="110"/>
    </location>
</feature>
<organism evidence="2 3">
    <name type="scientific">Laspinema palackyanum D2a</name>
    <dbReference type="NCBI Taxonomy" id="2953684"/>
    <lineage>
        <taxon>Bacteria</taxon>
        <taxon>Bacillati</taxon>
        <taxon>Cyanobacteriota</taxon>
        <taxon>Cyanophyceae</taxon>
        <taxon>Oscillatoriophycideae</taxon>
        <taxon>Oscillatoriales</taxon>
        <taxon>Laspinemataceae</taxon>
        <taxon>Laspinema</taxon>
        <taxon>Laspinema palackyanum</taxon>
    </lineage>
</organism>
<protein>
    <submittedName>
        <fullName evidence="2">DUF5615 family PIN-like protein</fullName>
    </submittedName>
</protein>
<evidence type="ECO:0000313" key="3">
    <source>
        <dbReference type="Proteomes" id="UP001525890"/>
    </source>
</evidence>
<dbReference type="InterPro" id="IPR041049">
    <property type="entry name" value="DUF5615"/>
</dbReference>
<name>A0ABT2MMX7_9CYAN</name>
<dbReference type="RefSeq" id="WP_368005743.1">
    <property type="nucleotide sequence ID" value="NZ_JAMXFF010000007.1"/>
</dbReference>
<dbReference type="EMBL" id="JAMXFF010000007">
    <property type="protein sequence ID" value="MCT7966099.1"/>
    <property type="molecule type" value="Genomic_DNA"/>
</dbReference>
<evidence type="ECO:0000313" key="2">
    <source>
        <dbReference type="EMBL" id="MCT7966099.1"/>
    </source>
</evidence>
<dbReference type="Proteomes" id="UP001525890">
    <property type="component" value="Unassembled WGS sequence"/>
</dbReference>
<reference evidence="2 3" key="1">
    <citation type="journal article" date="2022" name="Front. Microbiol.">
        <title>High genomic differentiation and limited gene flow indicate recent cryptic speciation within the genus Laspinema (cyanobacteria).</title>
        <authorList>
            <person name="Stanojkovic A."/>
            <person name="Skoupy S."/>
            <person name="Skaloud P."/>
            <person name="Dvorak P."/>
        </authorList>
    </citation>
    <scope>NUCLEOTIDE SEQUENCE [LARGE SCALE GENOMIC DNA]</scope>
    <source>
        <strain evidence="2 3">D2a</strain>
    </source>
</reference>
<evidence type="ECO:0000259" key="1">
    <source>
        <dbReference type="Pfam" id="PF18480"/>
    </source>
</evidence>
<proteinExistence type="predicted"/>
<sequence>MKFLVDAQLPKRLARFLQSAGYDALHTSDLPQKNAPPDSDLNTLSIQEQRILIRKDADFVESFLLQKQPYKLLLISTGNINNNELENLFQKNLEQIMALLETHSYIEISRDTIIIHQ</sequence>
<gene>
    <name evidence="2" type="ORF">NG799_07105</name>
</gene>
<comment type="caution">
    <text evidence="2">The sequence shown here is derived from an EMBL/GenBank/DDBJ whole genome shotgun (WGS) entry which is preliminary data.</text>
</comment>
<accession>A0ABT2MMX7</accession>
<dbReference type="Pfam" id="PF18480">
    <property type="entry name" value="DUF5615"/>
    <property type="match status" value="1"/>
</dbReference>
<keyword evidence="3" id="KW-1185">Reference proteome</keyword>